<evidence type="ECO:0000313" key="2">
    <source>
        <dbReference type="Proteomes" id="UP000250123"/>
    </source>
</evidence>
<dbReference type="AlphaFoldDB" id="A0A330M525"/>
<evidence type="ECO:0000313" key="1">
    <source>
        <dbReference type="EMBL" id="SQH77065.1"/>
    </source>
</evidence>
<reference evidence="2" key="1">
    <citation type="submission" date="2018-06" db="EMBL/GenBank/DDBJ databases">
        <authorList>
            <person name="Cea G.-C."/>
            <person name="William W."/>
        </authorList>
    </citation>
    <scope>NUCLEOTIDE SEQUENCE [LARGE SCALE GENOMIC DNA]</scope>
    <source>
        <strain evidence="2">DB21MT-2</strain>
    </source>
</reference>
<sequence>MASGLRNSGFKNSHAFYRLSDDAIIKPANAGFILFSFERP</sequence>
<organism evidence="1 2">
    <name type="scientific">Shewanella benthica</name>
    <dbReference type="NCBI Taxonomy" id="43661"/>
    <lineage>
        <taxon>Bacteria</taxon>
        <taxon>Pseudomonadati</taxon>
        <taxon>Pseudomonadota</taxon>
        <taxon>Gammaproteobacteria</taxon>
        <taxon>Alteromonadales</taxon>
        <taxon>Shewanellaceae</taxon>
        <taxon>Shewanella</taxon>
    </lineage>
</organism>
<protein>
    <submittedName>
        <fullName evidence="1">Uncharacterized protein</fullName>
    </submittedName>
</protein>
<name>A0A330M525_9GAMM</name>
<gene>
    <name evidence="1" type="ORF">SHEWBE_3102</name>
</gene>
<dbReference type="EMBL" id="LS483452">
    <property type="protein sequence ID" value="SQH77065.1"/>
    <property type="molecule type" value="Genomic_DNA"/>
</dbReference>
<proteinExistence type="predicted"/>
<accession>A0A330M525</accession>
<dbReference type="KEGG" id="sbk:SHEWBE_3102"/>
<dbReference type="Proteomes" id="UP000250123">
    <property type="component" value="Chromosome SHEWBE"/>
</dbReference>